<gene>
    <name evidence="7" type="ORF">GCM10010411_91680</name>
</gene>
<dbReference type="InterPro" id="IPR005158">
    <property type="entry name" value="BTAD"/>
</dbReference>
<evidence type="ECO:0000256" key="3">
    <source>
        <dbReference type="ARBA" id="ARBA00023125"/>
    </source>
</evidence>
<accession>A0ABN3QXW4</accession>
<dbReference type="InterPro" id="IPR002182">
    <property type="entry name" value="NB-ARC"/>
</dbReference>
<dbReference type="Pfam" id="PF00931">
    <property type="entry name" value="NB-ARC"/>
    <property type="match status" value="1"/>
</dbReference>
<keyword evidence="4" id="KW-0804">Transcription</keyword>
<proteinExistence type="inferred from homology"/>
<evidence type="ECO:0000259" key="5">
    <source>
        <dbReference type="SMART" id="SM00862"/>
    </source>
</evidence>
<feature type="domain" description="OmpR/PhoB-type" evidence="5">
    <location>
        <begin position="23"/>
        <end position="93"/>
    </location>
</feature>
<dbReference type="InterPro" id="IPR027417">
    <property type="entry name" value="P-loop_NTPase"/>
</dbReference>
<dbReference type="Gene3D" id="1.10.10.10">
    <property type="entry name" value="Winged helix-like DNA-binding domain superfamily/Winged helix DNA-binding domain"/>
    <property type="match status" value="1"/>
</dbReference>
<dbReference type="Pfam" id="PF03704">
    <property type="entry name" value="BTAD"/>
    <property type="match status" value="1"/>
</dbReference>
<evidence type="ECO:0000259" key="6">
    <source>
        <dbReference type="SMART" id="SM01043"/>
    </source>
</evidence>
<dbReference type="CDD" id="cd15831">
    <property type="entry name" value="BTAD"/>
    <property type="match status" value="1"/>
</dbReference>
<name>A0ABN3QXW4_9ACTN</name>
<dbReference type="EMBL" id="BAAATD010000023">
    <property type="protein sequence ID" value="GAA2637645.1"/>
    <property type="molecule type" value="Genomic_DNA"/>
</dbReference>
<reference evidence="7 8" key="1">
    <citation type="journal article" date="2019" name="Int. J. Syst. Evol. Microbiol.">
        <title>The Global Catalogue of Microorganisms (GCM) 10K type strain sequencing project: providing services to taxonomists for standard genome sequencing and annotation.</title>
        <authorList>
            <consortium name="The Broad Institute Genomics Platform"/>
            <consortium name="The Broad Institute Genome Sequencing Center for Infectious Disease"/>
            <person name="Wu L."/>
            <person name="Ma J."/>
        </authorList>
    </citation>
    <scope>NUCLEOTIDE SEQUENCE [LARGE SCALE GENOMIC DNA]</scope>
    <source>
        <strain evidence="7 8">JCM 6833</strain>
    </source>
</reference>
<dbReference type="PRINTS" id="PR00364">
    <property type="entry name" value="DISEASERSIST"/>
</dbReference>
<dbReference type="SUPFAM" id="SSF52540">
    <property type="entry name" value="P-loop containing nucleoside triphosphate hydrolases"/>
    <property type="match status" value="1"/>
</dbReference>
<evidence type="ECO:0000313" key="8">
    <source>
        <dbReference type="Proteomes" id="UP001501509"/>
    </source>
</evidence>
<organism evidence="7 8">
    <name type="scientific">Actinomadura fulvescens</name>
    <dbReference type="NCBI Taxonomy" id="46160"/>
    <lineage>
        <taxon>Bacteria</taxon>
        <taxon>Bacillati</taxon>
        <taxon>Actinomycetota</taxon>
        <taxon>Actinomycetes</taxon>
        <taxon>Streptosporangiales</taxon>
        <taxon>Thermomonosporaceae</taxon>
        <taxon>Actinomadura</taxon>
    </lineage>
</organism>
<feature type="domain" description="Bacterial transcriptional activator" evidence="6">
    <location>
        <begin position="100"/>
        <end position="245"/>
    </location>
</feature>
<dbReference type="SMART" id="SM00862">
    <property type="entry name" value="Trans_reg_C"/>
    <property type="match status" value="1"/>
</dbReference>
<dbReference type="PANTHER" id="PTHR35807">
    <property type="entry name" value="TRANSCRIPTIONAL REGULATOR REDD-RELATED"/>
    <property type="match status" value="1"/>
</dbReference>
<comment type="caution">
    <text evidence="7">The sequence shown here is derived from an EMBL/GenBank/DDBJ whole genome shotgun (WGS) entry which is preliminary data.</text>
</comment>
<keyword evidence="8" id="KW-1185">Reference proteome</keyword>
<dbReference type="InterPro" id="IPR051677">
    <property type="entry name" value="AfsR-DnrI-RedD_regulator"/>
</dbReference>
<dbReference type="InterPro" id="IPR036388">
    <property type="entry name" value="WH-like_DNA-bd_sf"/>
</dbReference>
<evidence type="ECO:0000313" key="7">
    <source>
        <dbReference type="EMBL" id="GAA2637645.1"/>
    </source>
</evidence>
<evidence type="ECO:0000256" key="4">
    <source>
        <dbReference type="ARBA" id="ARBA00023163"/>
    </source>
</evidence>
<dbReference type="SMART" id="SM01043">
    <property type="entry name" value="BTAD"/>
    <property type="match status" value="1"/>
</dbReference>
<dbReference type="PANTHER" id="PTHR35807:SF1">
    <property type="entry name" value="TRANSCRIPTIONAL REGULATOR REDD"/>
    <property type="match status" value="1"/>
</dbReference>
<dbReference type="Gene3D" id="3.40.50.300">
    <property type="entry name" value="P-loop containing nucleotide triphosphate hydrolases"/>
    <property type="match status" value="1"/>
</dbReference>
<dbReference type="Gene3D" id="1.25.40.10">
    <property type="entry name" value="Tetratricopeptide repeat domain"/>
    <property type="match status" value="1"/>
</dbReference>
<dbReference type="SUPFAM" id="SSF48452">
    <property type="entry name" value="TPR-like"/>
    <property type="match status" value="1"/>
</dbReference>
<keyword evidence="3" id="KW-0238">DNA-binding</keyword>
<sequence>MAACVNRRFSVLGALRLDVGGTARAVTAGKERTIAAALLFHANETVPVDKLIEYVWEEPPRAARASLYAMVKRLRLSLGDSDVIRTTSSGYLIEAAPGELDLHEFHDLLKEAGRARERGEPSTERTCLGKALALWRGPALADVPSPALHQSLVPGLEELRLETIRRQIDLDLDSGHHALLVGQLRDLTRDHPLQEGFWGRLMLALYRDNRQAEALAAFTDVRRLLNEELGIDPGAELRDLQTKILRADPALEPPGAPETAGPAATVRSWDRLCQLPPAAADFVARDLDRKVLVDDLAGSGGPRVLVLWGPEGVGKTELAVRVAHDLRSSYPDGQWYVALNGDGASPKPVADVLGDLLIAIGVPAYALPRSAEARAAVLRARIADRRVLLVLDDARDVAQVRALLPGTPSAAVLVTSRSALGELPGARRYPVSALTSDESLTMLCAVLGADRVCGEIPAAWELAELCAGVPRALRAASARLLADPGLTLGDLVREPRRAAARQAVLLGG</sequence>
<comment type="similarity">
    <text evidence="1">Belongs to the AfsR/DnrI/RedD regulatory family.</text>
</comment>
<protein>
    <submittedName>
        <fullName evidence="7">Uncharacterized protein</fullName>
    </submittedName>
</protein>
<dbReference type="InterPro" id="IPR001867">
    <property type="entry name" value="OmpR/PhoB-type_DNA-bd"/>
</dbReference>
<evidence type="ECO:0000256" key="1">
    <source>
        <dbReference type="ARBA" id="ARBA00005820"/>
    </source>
</evidence>
<dbReference type="SUPFAM" id="SSF46894">
    <property type="entry name" value="C-terminal effector domain of the bipartite response regulators"/>
    <property type="match status" value="1"/>
</dbReference>
<dbReference type="InterPro" id="IPR011990">
    <property type="entry name" value="TPR-like_helical_dom_sf"/>
</dbReference>
<dbReference type="InterPro" id="IPR016032">
    <property type="entry name" value="Sig_transdc_resp-reg_C-effctor"/>
</dbReference>
<dbReference type="Proteomes" id="UP001501509">
    <property type="component" value="Unassembled WGS sequence"/>
</dbReference>
<dbReference type="Pfam" id="PF00486">
    <property type="entry name" value="Trans_reg_C"/>
    <property type="match status" value="1"/>
</dbReference>
<evidence type="ECO:0000256" key="2">
    <source>
        <dbReference type="ARBA" id="ARBA00023015"/>
    </source>
</evidence>
<keyword evidence="2" id="KW-0805">Transcription regulation</keyword>